<feature type="disulfide bond" evidence="1">
    <location>
        <begin position="146"/>
        <end position="161"/>
    </location>
</feature>
<dbReference type="CDD" id="cd13422">
    <property type="entry name" value="TNFRSF5_teleost"/>
    <property type="match status" value="1"/>
</dbReference>
<keyword evidence="3" id="KW-0812">Transmembrane</keyword>
<dbReference type="KEGG" id="bspl:114858865"/>
<dbReference type="PROSITE" id="PS50050">
    <property type="entry name" value="TNFR_NGFR_2"/>
    <property type="match status" value="2"/>
</dbReference>
<accession>A0A6P7MZD7</accession>
<evidence type="ECO:0000313" key="6">
    <source>
        <dbReference type="Proteomes" id="UP000515150"/>
    </source>
</evidence>
<dbReference type="Proteomes" id="UP000515150">
    <property type="component" value="Chromosome 7"/>
</dbReference>
<feature type="disulfide bond" evidence="1">
    <location>
        <begin position="167"/>
        <end position="185"/>
    </location>
</feature>
<feature type="repeat" description="TNFR-Cys" evidence="1">
    <location>
        <begin position="104"/>
        <end position="143"/>
    </location>
</feature>
<comment type="caution">
    <text evidence="1">Lacks conserved residue(s) required for the propagation of feature annotation.</text>
</comment>
<dbReference type="OrthoDB" id="9932129at2759"/>
<feature type="region of interest" description="Disordered" evidence="2">
    <location>
        <begin position="258"/>
        <end position="287"/>
    </location>
</feature>
<proteinExistence type="predicted"/>
<dbReference type="PANTHER" id="PTHR46875:SF3">
    <property type="entry name" value="CD40 MOLECULE, TNF RECEPTOR SUPERFAMILY MEMBER 5"/>
    <property type="match status" value="1"/>
</dbReference>
<evidence type="ECO:0000256" key="3">
    <source>
        <dbReference type="SAM" id="Phobius"/>
    </source>
</evidence>
<dbReference type="SMART" id="SM00208">
    <property type="entry name" value="TNFR"/>
    <property type="match status" value="3"/>
</dbReference>
<protein>
    <submittedName>
        <fullName evidence="7">Tumor necrosis factor receptor superfamily member 5 isoform X1</fullName>
    </submittedName>
</protein>
<feature type="signal peptide" evidence="4">
    <location>
        <begin position="1"/>
        <end position="23"/>
    </location>
</feature>
<evidence type="ECO:0000313" key="7">
    <source>
        <dbReference type="RefSeq" id="XP_029012352.1"/>
    </source>
</evidence>
<name>A0A6P7MZD7_BETSP</name>
<evidence type="ECO:0000256" key="2">
    <source>
        <dbReference type="SAM" id="MobiDB-lite"/>
    </source>
</evidence>
<feature type="compositionally biased region" description="Low complexity" evidence="2">
    <location>
        <begin position="258"/>
        <end position="267"/>
    </location>
</feature>
<evidence type="ECO:0000256" key="1">
    <source>
        <dbReference type="PROSITE-ProRule" id="PRU00206"/>
    </source>
</evidence>
<keyword evidence="3" id="KW-1133">Transmembrane helix</keyword>
<dbReference type="InParanoid" id="A0A6P7MZD7"/>
<keyword evidence="6" id="KW-1185">Reference proteome</keyword>
<dbReference type="GO" id="GO:0042615">
    <property type="term" value="F:CD154 receptor binding"/>
    <property type="evidence" value="ECO:0007669"/>
    <property type="project" value="Ensembl"/>
</dbReference>
<evidence type="ECO:0000259" key="5">
    <source>
        <dbReference type="PROSITE" id="PS50050"/>
    </source>
</evidence>
<dbReference type="GO" id="GO:0035666">
    <property type="term" value="P:TRIF-dependent toll-like receptor signaling pathway"/>
    <property type="evidence" value="ECO:0007669"/>
    <property type="project" value="Ensembl"/>
</dbReference>
<dbReference type="CTD" id="958"/>
<keyword evidence="7" id="KW-0675">Receptor</keyword>
<dbReference type="Gene3D" id="2.10.50.10">
    <property type="entry name" value="Tumor Necrosis Factor Receptor, subunit A, domain 2"/>
    <property type="match status" value="3"/>
</dbReference>
<dbReference type="Pfam" id="PF00020">
    <property type="entry name" value="TNFR_c6"/>
    <property type="match status" value="2"/>
</dbReference>
<evidence type="ECO:0000256" key="4">
    <source>
        <dbReference type="SAM" id="SignalP"/>
    </source>
</evidence>
<dbReference type="SUPFAM" id="SSF57586">
    <property type="entry name" value="TNF receptor-like"/>
    <property type="match status" value="2"/>
</dbReference>
<sequence length="319" mass="35734">MSFKMRLFTVTVLASCLVGPAVQEVCDPSTQYERDGQCCKLCGPGTSMTQQGTCAAPQCQDCKDHEYQDGYTRDTRCKLQPYCDPHKNYEVPDHENRKKRSACVCKPGFHCSSDVCLSCVPHTPCEPGHEVKAAGTPTSDTKCERCRRGFFSNITSFNSECAPWTKCAPGIQIHKNGTAASDVVCGETPRTHTYLWIVGFLLLLLPLVALFYYLYRRNVQNKMKHYFSDDLHHGNENKACRIITIEPNQLETPILQQISQEEGSSSEPVEDMDEEIQGPGNNYTDNGNYVVQERGKSEIISRQESQTCTFTDSITPSLN</sequence>
<dbReference type="GeneID" id="114858865"/>
<keyword evidence="1" id="KW-1015">Disulfide bond</keyword>
<dbReference type="GO" id="GO:0002768">
    <property type="term" value="P:immune response-regulating cell surface receptor signaling pathway"/>
    <property type="evidence" value="ECO:0007669"/>
    <property type="project" value="TreeGrafter"/>
</dbReference>
<dbReference type="InterPro" id="IPR034053">
    <property type="entry name" value="TNFRSF5_N_teleost"/>
</dbReference>
<gene>
    <name evidence="7" type="primary">cd40</name>
</gene>
<feature type="chain" id="PRO_5028445518" evidence="4">
    <location>
        <begin position="24"/>
        <end position="319"/>
    </location>
</feature>
<reference evidence="7" key="1">
    <citation type="submission" date="2025-08" db="UniProtKB">
        <authorList>
            <consortium name="RefSeq"/>
        </authorList>
    </citation>
    <scope>IDENTIFICATION</scope>
</reference>
<feature type="repeat" description="TNFR-Cys" evidence="1">
    <location>
        <begin position="145"/>
        <end position="185"/>
    </location>
</feature>
<feature type="domain" description="TNFR-Cys" evidence="5">
    <location>
        <begin position="145"/>
        <end position="185"/>
    </location>
</feature>
<organism evidence="6 7">
    <name type="scientific">Betta splendens</name>
    <name type="common">Siamese fighting fish</name>
    <dbReference type="NCBI Taxonomy" id="158456"/>
    <lineage>
        <taxon>Eukaryota</taxon>
        <taxon>Metazoa</taxon>
        <taxon>Chordata</taxon>
        <taxon>Craniata</taxon>
        <taxon>Vertebrata</taxon>
        <taxon>Euteleostomi</taxon>
        <taxon>Actinopterygii</taxon>
        <taxon>Neopterygii</taxon>
        <taxon>Teleostei</taxon>
        <taxon>Neoteleostei</taxon>
        <taxon>Acanthomorphata</taxon>
        <taxon>Anabantaria</taxon>
        <taxon>Anabantiformes</taxon>
        <taxon>Anabantoidei</taxon>
        <taxon>Osphronemidae</taxon>
        <taxon>Betta</taxon>
    </lineage>
</organism>
<dbReference type="GO" id="GO:0009897">
    <property type="term" value="C:external side of plasma membrane"/>
    <property type="evidence" value="ECO:0007669"/>
    <property type="project" value="Ensembl"/>
</dbReference>
<feature type="domain" description="TNFR-Cys" evidence="5">
    <location>
        <begin position="104"/>
        <end position="143"/>
    </location>
</feature>
<keyword evidence="4" id="KW-0732">Signal</keyword>
<dbReference type="InterPro" id="IPR001368">
    <property type="entry name" value="TNFR/NGFR_Cys_rich_reg"/>
</dbReference>
<feature type="transmembrane region" description="Helical" evidence="3">
    <location>
        <begin position="194"/>
        <end position="215"/>
    </location>
</feature>
<keyword evidence="3" id="KW-0472">Membrane</keyword>
<dbReference type="GO" id="GO:0035631">
    <property type="term" value="C:CD40 receptor complex"/>
    <property type="evidence" value="ECO:0007669"/>
    <property type="project" value="TreeGrafter"/>
</dbReference>
<feature type="disulfide bond" evidence="1">
    <location>
        <begin position="125"/>
        <end position="143"/>
    </location>
</feature>
<dbReference type="RefSeq" id="XP_029012352.1">
    <property type="nucleotide sequence ID" value="XM_029156519.3"/>
</dbReference>
<dbReference type="FunCoup" id="A0A6P7MZD7">
    <property type="interactions" value="130"/>
</dbReference>
<dbReference type="PANTHER" id="PTHR46875">
    <property type="entry name" value="TUMOR NECROSIS FACTOR RECEPTOR SUPERFAMILY MEMBER 5"/>
    <property type="match status" value="1"/>
</dbReference>
<dbReference type="AlphaFoldDB" id="A0A6P7MZD7"/>
<dbReference type="InterPro" id="IPR052135">
    <property type="entry name" value="TNFRSF5"/>
</dbReference>